<dbReference type="OrthoDB" id="333971at2"/>
<comment type="caution">
    <text evidence="6">The sequence shown here is derived from an EMBL/GenBank/DDBJ whole genome shotgun (WGS) entry which is preliminary data.</text>
</comment>
<comment type="subcellular location">
    <subcellularLocation>
        <location evidence="1">Membrane</location>
    </subcellularLocation>
</comment>
<dbReference type="Proteomes" id="UP000006073">
    <property type="component" value="Unassembled WGS sequence"/>
</dbReference>
<dbReference type="GO" id="GO:0046819">
    <property type="term" value="P:protein secretion by the type V secretion system"/>
    <property type="evidence" value="ECO:0007669"/>
    <property type="project" value="TreeGrafter"/>
</dbReference>
<dbReference type="InterPro" id="IPR051544">
    <property type="entry name" value="TPS_OM_transporter"/>
</dbReference>
<evidence type="ECO:0000256" key="3">
    <source>
        <dbReference type="SAM" id="SignalP"/>
    </source>
</evidence>
<evidence type="ECO:0000256" key="1">
    <source>
        <dbReference type="ARBA" id="ARBA00004370"/>
    </source>
</evidence>
<keyword evidence="3" id="KW-0732">Signal</keyword>
<keyword evidence="7" id="KW-1185">Reference proteome</keyword>
<dbReference type="Pfam" id="PF19412">
    <property type="entry name" value="DUF5982"/>
    <property type="match status" value="1"/>
</dbReference>
<dbReference type="InterPro" id="IPR046024">
    <property type="entry name" value="DUF5982"/>
</dbReference>
<accession>S2D1H2</accession>
<evidence type="ECO:0000259" key="4">
    <source>
        <dbReference type="Pfam" id="PF01103"/>
    </source>
</evidence>
<organism evidence="6 7">
    <name type="scientific">Indibacter alkaliphilus (strain CCUG 57479 / KCTC 22604 / LW1)</name>
    <dbReference type="NCBI Taxonomy" id="1189612"/>
    <lineage>
        <taxon>Bacteria</taxon>
        <taxon>Pseudomonadati</taxon>
        <taxon>Bacteroidota</taxon>
        <taxon>Cytophagia</taxon>
        <taxon>Cytophagales</taxon>
        <taxon>Cyclobacteriaceae</taxon>
    </lineage>
</organism>
<dbReference type="RefSeq" id="WP_009035758.1">
    <property type="nucleotide sequence ID" value="NZ_ALWO02000047.1"/>
</dbReference>
<name>S2D1H2_INDAL</name>
<protein>
    <submittedName>
        <fullName evidence="6">OMA87 related protein</fullName>
    </submittedName>
</protein>
<dbReference type="GO" id="GO:0008320">
    <property type="term" value="F:protein transmembrane transporter activity"/>
    <property type="evidence" value="ECO:0007669"/>
    <property type="project" value="TreeGrafter"/>
</dbReference>
<dbReference type="Pfam" id="PF01103">
    <property type="entry name" value="Omp85"/>
    <property type="match status" value="1"/>
</dbReference>
<feature type="domain" description="Bacterial surface antigen (D15)" evidence="4">
    <location>
        <begin position="91"/>
        <end position="488"/>
    </location>
</feature>
<dbReference type="PANTHER" id="PTHR34597:SF3">
    <property type="entry name" value="OUTER MEMBRANE TRANSPORTER CDIB"/>
    <property type="match status" value="1"/>
</dbReference>
<dbReference type="InterPro" id="IPR000184">
    <property type="entry name" value="Bac_surfAg_D15"/>
</dbReference>
<evidence type="ECO:0000256" key="2">
    <source>
        <dbReference type="ARBA" id="ARBA00023136"/>
    </source>
</evidence>
<dbReference type="STRING" id="1189612.A33Q_3787"/>
<dbReference type="NCBIfam" id="NF047779">
    <property type="entry name" value="Omp85_fam"/>
    <property type="match status" value="1"/>
</dbReference>
<dbReference type="Gene3D" id="2.40.160.50">
    <property type="entry name" value="membrane protein fhac: a member of the omp85/tpsb transporter family"/>
    <property type="match status" value="1"/>
</dbReference>
<dbReference type="AlphaFoldDB" id="S2D1H2"/>
<dbReference type="PANTHER" id="PTHR34597">
    <property type="entry name" value="SLR1661 PROTEIN"/>
    <property type="match status" value="1"/>
</dbReference>
<feature type="chain" id="PRO_5004495938" evidence="3">
    <location>
        <begin position="22"/>
        <end position="488"/>
    </location>
</feature>
<reference evidence="6 7" key="1">
    <citation type="journal article" date="2013" name="Genome Announc.">
        <title>Draft Genome Sequence of Indibacter alkaliphilus Strain LW1T, Isolated from Lonar Lake, a Haloalkaline Lake in the Buldana District of Maharashtra, India.</title>
        <authorList>
            <person name="Singh A."/>
            <person name="Kumar Jangir P."/>
            <person name="Sharma R."/>
            <person name="Singh A."/>
            <person name="Kumar Pinnaka A."/>
            <person name="Shivaji S."/>
        </authorList>
    </citation>
    <scope>NUCLEOTIDE SEQUENCE [LARGE SCALE GENOMIC DNA]</scope>
    <source>
        <strain evidence="7">CCUG 57479 / KCTC 22604 / LW1</strain>
    </source>
</reference>
<feature type="domain" description="DUF5982" evidence="5">
    <location>
        <begin position="26"/>
        <end position="89"/>
    </location>
</feature>
<feature type="signal peptide" evidence="3">
    <location>
        <begin position="1"/>
        <end position="21"/>
    </location>
</feature>
<dbReference type="GO" id="GO:0098046">
    <property type="term" value="C:type V protein secretion system complex"/>
    <property type="evidence" value="ECO:0007669"/>
    <property type="project" value="TreeGrafter"/>
</dbReference>
<keyword evidence="2" id="KW-0472">Membrane</keyword>
<dbReference type="GO" id="GO:0019867">
    <property type="term" value="C:outer membrane"/>
    <property type="evidence" value="ECO:0007669"/>
    <property type="project" value="InterPro"/>
</dbReference>
<evidence type="ECO:0000313" key="6">
    <source>
        <dbReference type="EMBL" id="EOZ93197.1"/>
    </source>
</evidence>
<sequence>MSFKKIILSLFAVFIYSTSQAQNDSLPFPISEKRRLSDQRLESKKEGWYVTGLPRLGYDPIQGIGIGADGEIFNNRTADDPFFAYTPYRERITFSVGYTQFGKVSAGLGLDMPYFLNTKWRVRAKFSFSDNPNKIYFTPGESSLKPLSYVDRITGETVTNARYDDYRRALSVIRPMQNPWDGEIPGVDYTDRNFHYNRYTKYALDIIVERTYMEGDLRLVFAGGVIDLRYNPYDFEQEDRALDKEGNRVEATNGLTLITRDFSQAERGDPNSYWVQNNITGYEGGFSVKFKAGLIYDTRDFEPDPTRGTLLEYSLGYTAPWIGSDFHYSRHQLQWMQFQEVLHFLPNKNILSSRLMLSTIGGPQVFFREVFDIWSASQGRIGVLGGEDTMRGFKKFRFGGLAMGMGNIELRSRVSSFSWADQDFEISAVPFFDFGRVWDGLEQINLRGFKYNPGLGARIAWNQSTILRFDYARSAEDSQFFFVFGQIF</sequence>
<dbReference type="EMBL" id="ALWO02000047">
    <property type="protein sequence ID" value="EOZ93197.1"/>
    <property type="molecule type" value="Genomic_DNA"/>
</dbReference>
<proteinExistence type="predicted"/>
<evidence type="ECO:0000313" key="7">
    <source>
        <dbReference type="Proteomes" id="UP000006073"/>
    </source>
</evidence>
<dbReference type="eggNOG" id="COG4775">
    <property type="taxonomic scope" value="Bacteria"/>
</dbReference>
<gene>
    <name evidence="6" type="ORF">A33Q_3787</name>
</gene>
<evidence type="ECO:0000259" key="5">
    <source>
        <dbReference type="Pfam" id="PF19412"/>
    </source>
</evidence>